<dbReference type="PANTHER" id="PTHR30040">
    <property type="entry name" value="THIAMINE BIOSYNTHESIS LIPOPROTEIN APBE"/>
    <property type="match status" value="1"/>
</dbReference>
<feature type="binding site" evidence="12">
    <location>
        <position position="270"/>
    </location>
    <ligand>
        <name>Mg(2+)</name>
        <dbReference type="ChEBI" id="CHEBI:18420"/>
    </ligand>
</feature>
<evidence type="ECO:0000256" key="1">
    <source>
        <dbReference type="ARBA" id="ARBA00008282"/>
    </source>
</evidence>
<evidence type="ECO:0000256" key="12">
    <source>
        <dbReference type="PIRSR" id="PIRSR006268-2"/>
    </source>
</evidence>
<comment type="cofactor">
    <cofactor evidence="12">
        <name>Mg(2+)</name>
        <dbReference type="ChEBI" id="CHEBI:18420"/>
    </cofactor>
    <cofactor evidence="12">
        <name>Mn(2+)</name>
        <dbReference type="ChEBI" id="CHEBI:29035"/>
    </cofactor>
    <text evidence="12">Magnesium. Can also use manganese.</text>
</comment>
<evidence type="ECO:0000313" key="13">
    <source>
        <dbReference type="EMBL" id="RMH94093.1"/>
    </source>
</evidence>
<organism evidence="13 14">
    <name type="scientific">Solilutibacter pythonis</name>
    <dbReference type="NCBI Taxonomy" id="2483112"/>
    <lineage>
        <taxon>Bacteria</taxon>
        <taxon>Pseudomonadati</taxon>
        <taxon>Pseudomonadota</taxon>
        <taxon>Gammaproteobacteria</taxon>
        <taxon>Lysobacterales</taxon>
        <taxon>Lysobacteraceae</taxon>
        <taxon>Solilutibacter</taxon>
    </lineage>
</organism>
<protein>
    <recommendedName>
        <fullName evidence="3 11">FAD:protein FMN transferase</fullName>
        <ecNumber evidence="2 11">2.7.1.180</ecNumber>
    </recommendedName>
    <alternativeName>
        <fullName evidence="9 11">Flavin transferase</fullName>
    </alternativeName>
</protein>
<sequence length="315" mass="33727">MSVLHQIGGATMGTTWSARLVARPAADLNRLHAGAQRVLDQVVAEMSHWEADSHLSRYNHAPAGSWRALPPGFAQVMRAALDIAEASGGAFDPTLGALVDAWGFGPSRAVHADALARLEALRATTGWQRLRWRGTDTLLQPGGIALDLSAIAKGHAVDAVSAWLRHAGVVAALVEVGGELRGYGHKPDGMPWRVIVEGWAGDERDEQPPRILALDELAIATSGDRWHCREDAGTRQSHTLDPRIGAPVRHAPTAVTVAMPSAMRADGWATALGVLGCEAGFDLACRHGFAARFIDSAANDHRERMTPAFIERLRA</sequence>
<dbReference type="EC" id="2.7.1.180" evidence="2 11"/>
<evidence type="ECO:0000313" key="14">
    <source>
        <dbReference type="Proteomes" id="UP000275012"/>
    </source>
</evidence>
<dbReference type="RefSeq" id="WP_122100748.1">
    <property type="nucleotide sequence ID" value="NZ_RFLY01000003.1"/>
</dbReference>
<dbReference type="Proteomes" id="UP000275012">
    <property type="component" value="Unassembled WGS sequence"/>
</dbReference>
<evidence type="ECO:0000256" key="2">
    <source>
        <dbReference type="ARBA" id="ARBA00011955"/>
    </source>
</evidence>
<name>A0A3M2I1Q5_9GAMM</name>
<keyword evidence="5 11" id="KW-0808">Transferase</keyword>
<dbReference type="EMBL" id="RFLY01000003">
    <property type="protein sequence ID" value="RMH94093.1"/>
    <property type="molecule type" value="Genomic_DNA"/>
</dbReference>
<dbReference type="PANTHER" id="PTHR30040:SF2">
    <property type="entry name" value="FAD:PROTEIN FMN TRANSFERASE"/>
    <property type="match status" value="1"/>
</dbReference>
<keyword evidence="4 11" id="KW-0285">Flavoprotein</keyword>
<reference evidence="13 14" key="1">
    <citation type="submission" date="2018-10" db="EMBL/GenBank/DDBJ databases">
        <title>Proposal of Lysobacter pythonis sp. nov. isolated from royal pythons (Python regius).</title>
        <authorList>
            <person name="Hans-Juergen B."/>
            <person name="Huptas C."/>
            <person name="Sandra B."/>
            <person name="Igor L."/>
            <person name="Joachim S."/>
            <person name="Siegfried S."/>
            <person name="Mareike W."/>
            <person name="Peter K."/>
        </authorList>
    </citation>
    <scope>NUCLEOTIDE SEQUENCE [LARGE SCALE GENOMIC DNA]</scope>
    <source>
        <strain evidence="13 14">4284/11</strain>
    </source>
</reference>
<keyword evidence="14" id="KW-1185">Reference proteome</keyword>
<accession>A0A3M2I1Q5</accession>
<feature type="binding site" evidence="12">
    <location>
        <position position="266"/>
    </location>
    <ligand>
        <name>Mg(2+)</name>
        <dbReference type="ChEBI" id="CHEBI:18420"/>
    </ligand>
</feature>
<dbReference type="Pfam" id="PF02424">
    <property type="entry name" value="ApbE"/>
    <property type="match status" value="1"/>
</dbReference>
<feature type="binding site" evidence="12">
    <location>
        <position position="150"/>
    </location>
    <ligand>
        <name>Mg(2+)</name>
        <dbReference type="ChEBI" id="CHEBI:18420"/>
    </ligand>
</feature>
<evidence type="ECO:0000256" key="11">
    <source>
        <dbReference type="PIRNR" id="PIRNR006268"/>
    </source>
</evidence>
<comment type="catalytic activity">
    <reaction evidence="10 11">
        <text>L-threonyl-[protein] + FAD = FMN-L-threonyl-[protein] + AMP + H(+)</text>
        <dbReference type="Rhea" id="RHEA:36847"/>
        <dbReference type="Rhea" id="RHEA-COMP:11060"/>
        <dbReference type="Rhea" id="RHEA-COMP:11061"/>
        <dbReference type="ChEBI" id="CHEBI:15378"/>
        <dbReference type="ChEBI" id="CHEBI:30013"/>
        <dbReference type="ChEBI" id="CHEBI:57692"/>
        <dbReference type="ChEBI" id="CHEBI:74257"/>
        <dbReference type="ChEBI" id="CHEBI:456215"/>
        <dbReference type="EC" id="2.7.1.180"/>
    </reaction>
</comment>
<evidence type="ECO:0000256" key="5">
    <source>
        <dbReference type="ARBA" id="ARBA00022679"/>
    </source>
</evidence>
<dbReference type="InterPro" id="IPR003374">
    <property type="entry name" value="ApbE-like_sf"/>
</dbReference>
<proteinExistence type="inferred from homology"/>
<dbReference type="SUPFAM" id="SSF143631">
    <property type="entry name" value="ApbE-like"/>
    <property type="match status" value="1"/>
</dbReference>
<evidence type="ECO:0000256" key="6">
    <source>
        <dbReference type="ARBA" id="ARBA00022723"/>
    </source>
</evidence>
<gene>
    <name evidence="13" type="ORF">EBB59_02715</name>
</gene>
<keyword evidence="8 11" id="KW-0460">Magnesium</keyword>
<dbReference type="GO" id="GO:0046872">
    <property type="term" value="F:metal ion binding"/>
    <property type="evidence" value="ECO:0007669"/>
    <property type="project" value="UniProtKB-UniRule"/>
</dbReference>
<keyword evidence="6 11" id="KW-0479">Metal-binding</keyword>
<evidence type="ECO:0000256" key="8">
    <source>
        <dbReference type="ARBA" id="ARBA00022842"/>
    </source>
</evidence>
<dbReference type="AlphaFoldDB" id="A0A3M2I1Q5"/>
<dbReference type="OrthoDB" id="9778595at2"/>
<evidence type="ECO:0000256" key="3">
    <source>
        <dbReference type="ARBA" id="ARBA00016337"/>
    </source>
</evidence>
<comment type="similarity">
    <text evidence="1 11">Belongs to the ApbE family.</text>
</comment>
<dbReference type="GO" id="GO:0016740">
    <property type="term" value="F:transferase activity"/>
    <property type="evidence" value="ECO:0007669"/>
    <property type="project" value="UniProtKB-UniRule"/>
</dbReference>
<evidence type="ECO:0000256" key="10">
    <source>
        <dbReference type="ARBA" id="ARBA00048540"/>
    </source>
</evidence>
<dbReference type="PIRSF" id="PIRSF006268">
    <property type="entry name" value="ApbE"/>
    <property type="match status" value="1"/>
</dbReference>
<dbReference type="Gene3D" id="3.10.520.10">
    <property type="entry name" value="ApbE-like domains"/>
    <property type="match status" value="1"/>
</dbReference>
<comment type="caution">
    <text evidence="13">The sequence shown here is derived from an EMBL/GenBank/DDBJ whole genome shotgun (WGS) entry which is preliminary data.</text>
</comment>
<evidence type="ECO:0000256" key="7">
    <source>
        <dbReference type="ARBA" id="ARBA00022827"/>
    </source>
</evidence>
<keyword evidence="7 11" id="KW-0274">FAD</keyword>
<evidence type="ECO:0000256" key="4">
    <source>
        <dbReference type="ARBA" id="ARBA00022630"/>
    </source>
</evidence>
<dbReference type="InterPro" id="IPR024932">
    <property type="entry name" value="ApbE"/>
</dbReference>
<evidence type="ECO:0000256" key="9">
    <source>
        <dbReference type="ARBA" id="ARBA00031306"/>
    </source>
</evidence>